<dbReference type="PANTHER" id="PTHR20208:SF10">
    <property type="entry name" value="STRUCTURE-SPECIFIC ENDONUCLEASE SUBUNIT SLX1"/>
    <property type="match status" value="1"/>
</dbReference>
<proteinExistence type="predicted"/>
<dbReference type="AlphaFoldDB" id="M1BVG3"/>
<dbReference type="PANTHER" id="PTHR20208">
    <property type="entry name" value="STRUCTURE-SPECIFIC ENDONUCLEASE SUBUNIT SLX1"/>
    <property type="match status" value="1"/>
</dbReference>
<dbReference type="Proteomes" id="UP000011115">
    <property type="component" value="Unassembled WGS sequence"/>
</dbReference>
<protein>
    <submittedName>
        <fullName evidence="2">Nuclease</fullName>
    </submittedName>
</protein>
<dbReference type="EnsemblPlants" id="PGSC0003DMT400053779">
    <property type="protein sequence ID" value="PGSC0003DMT400053779"/>
    <property type="gene ID" value="PGSC0003DMG400020864"/>
</dbReference>
<dbReference type="ExpressionAtlas" id="M1BVG3">
    <property type="expression patterns" value="baseline"/>
</dbReference>
<dbReference type="Gramene" id="PGSC0003DMT400053779">
    <property type="protein sequence ID" value="PGSC0003DMT400053779"/>
    <property type="gene ID" value="PGSC0003DMG400020864"/>
</dbReference>
<dbReference type="HOGENOM" id="CLU_3036201_0_0_1"/>
<feature type="region of interest" description="Disordered" evidence="1">
    <location>
        <begin position="1"/>
        <end position="23"/>
    </location>
</feature>
<organism evidence="2 3">
    <name type="scientific">Solanum tuberosum</name>
    <name type="common">Potato</name>
    <dbReference type="NCBI Taxonomy" id="4113"/>
    <lineage>
        <taxon>Eukaryota</taxon>
        <taxon>Viridiplantae</taxon>
        <taxon>Streptophyta</taxon>
        <taxon>Embryophyta</taxon>
        <taxon>Tracheophyta</taxon>
        <taxon>Spermatophyta</taxon>
        <taxon>Magnoliopsida</taxon>
        <taxon>eudicotyledons</taxon>
        <taxon>Gunneridae</taxon>
        <taxon>Pentapetalae</taxon>
        <taxon>asterids</taxon>
        <taxon>lamiids</taxon>
        <taxon>Solanales</taxon>
        <taxon>Solanaceae</taxon>
        <taxon>Solanoideae</taxon>
        <taxon>Solaneae</taxon>
        <taxon>Solanum</taxon>
    </lineage>
</organism>
<evidence type="ECO:0000313" key="3">
    <source>
        <dbReference type="Proteomes" id="UP000011115"/>
    </source>
</evidence>
<dbReference type="InterPro" id="IPR050381">
    <property type="entry name" value="SLX1_endonuclease"/>
</dbReference>
<accession>M1BVG3</accession>
<reference evidence="2" key="2">
    <citation type="submission" date="2015-06" db="UniProtKB">
        <authorList>
            <consortium name="EnsemblPlants"/>
        </authorList>
    </citation>
    <scope>IDENTIFICATION</scope>
    <source>
        <strain evidence="2">DM1-3 516 R44</strain>
    </source>
</reference>
<reference evidence="3" key="1">
    <citation type="journal article" date="2011" name="Nature">
        <title>Genome sequence and analysis of the tuber crop potato.</title>
        <authorList>
            <consortium name="The Potato Genome Sequencing Consortium"/>
        </authorList>
    </citation>
    <scope>NUCLEOTIDE SEQUENCE [LARGE SCALE GENOMIC DNA]</scope>
    <source>
        <strain evidence="3">cv. DM1-3 516 R44</strain>
    </source>
</reference>
<name>M1BVG3_SOLTU</name>
<sequence length="55" mass="6391">MGKRKERREQKKVCSEGGDESKEVEENRFFACYLLTSMCPRFKGHTYIGFVSSPI</sequence>
<evidence type="ECO:0000256" key="1">
    <source>
        <dbReference type="SAM" id="MobiDB-lite"/>
    </source>
</evidence>
<keyword evidence="3" id="KW-1185">Reference proteome</keyword>
<evidence type="ECO:0000313" key="2">
    <source>
        <dbReference type="EnsemblPlants" id="PGSC0003DMT400053779"/>
    </source>
</evidence>
<feature type="compositionally biased region" description="Basic and acidic residues" evidence="1">
    <location>
        <begin position="7"/>
        <end position="23"/>
    </location>
</feature>